<protein>
    <submittedName>
        <fullName evidence="2">SusD family protein</fullName>
    </submittedName>
</protein>
<dbReference type="AlphaFoldDB" id="A0A1H3YZ05"/>
<evidence type="ECO:0000313" key="3">
    <source>
        <dbReference type="Proteomes" id="UP000183253"/>
    </source>
</evidence>
<evidence type="ECO:0000259" key="1">
    <source>
        <dbReference type="Pfam" id="PF14322"/>
    </source>
</evidence>
<dbReference type="PROSITE" id="PS51257">
    <property type="entry name" value="PROKAR_LIPOPROTEIN"/>
    <property type="match status" value="1"/>
</dbReference>
<dbReference type="OrthoDB" id="1147023at2"/>
<dbReference type="Proteomes" id="UP000183253">
    <property type="component" value="Unassembled WGS sequence"/>
</dbReference>
<organism evidence="2 3">
    <name type="scientific">Alistipes timonensis JC136</name>
    <dbReference type="NCBI Taxonomy" id="1033731"/>
    <lineage>
        <taxon>Bacteria</taxon>
        <taxon>Pseudomonadati</taxon>
        <taxon>Bacteroidota</taxon>
        <taxon>Bacteroidia</taxon>
        <taxon>Bacteroidales</taxon>
        <taxon>Rikenellaceae</taxon>
        <taxon>Alistipes</taxon>
    </lineage>
</organism>
<gene>
    <name evidence="2" type="ORF">SAMN05444145_10230</name>
</gene>
<dbReference type="RefSeq" id="WP_010264341.1">
    <property type="nucleotide sequence ID" value="NZ_CAEG01000012.1"/>
</dbReference>
<keyword evidence="3" id="KW-1185">Reference proteome</keyword>
<name>A0A1H3YZ05_9BACT</name>
<dbReference type="Gene3D" id="1.25.40.390">
    <property type="match status" value="1"/>
</dbReference>
<reference evidence="2 3" key="1">
    <citation type="submission" date="2016-10" db="EMBL/GenBank/DDBJ databases">
        <authorList>
            <person name="de Groot N.N."/>
        </authorList>
    </citation>
    <scope>NUCLEOTIDE SEQUENCE [LARGE SCALE GENOMIC DNA]</scope>
    <source>
        <strain evidence="2 3">DSM 25383</strain>
    </source>
</reference>
<dbReference type="Pfam" id="PF14322">
    <property type="entry name" value="SusD-like_3"/>
    <property type="match status" value="1"/>
</dbReference>
<dbReference type="InterPro" id="IPR011990">
    <property type="entry name" value="TPR-like_helical_dom_sf"/>
</dbReference>
<dbReference type="STRING" id="1033731.SAMN05444145_10230"/>
<dbReference type="EMBL" id="FNRI01000002">
    <property type="protein sequence ID" value="SEA16660.1"/>
    <property type="molecule type" value="Genomic_DNA"/>
</dbReference>
<feature type="domain" description="SusD-like N-terminal" evidence="1">
    <location>
        <begin position="23"/>
        <end position="229"/>
    </location>
</feature>
<proteinExistence type="predicted"/>
<sequence>MKKSIKYLLGAAIVVPALVSCSDFLDQNPDLRTTLDSEEKIANILVSAYVSGAGSYQLVAELSSDNVCDHGIKKDYNQFYQDVYEWAEEVTSNNDAPRNIWSTNYKNIANANQALAAIEELGGPATAKLKASKGEALLCRAYSHFVLANIFCMPYNPATAGDYMGIPYMDHAETDLNPQYERGTLREVYEKIGLDIEEGIPLLDDTSYSVAKYHFNYKAACCFASRYYLFIQDWDNAIKYATKVLTSNPESLLRDYDAIAALPNSSSRHQAYVSSSSTANFLLQAATSNSGLLFDWYSTAGRYSHGKIQGTYETVQPKKGGPWGSGVSFKAAHAVLSTSGKYVLPRTWRVFQYTDPVAGTGYNKAVSVLFCTEEALLNRAEAYIMKMSEDPDAVNSALADMNLYASNLFSAGFSPMTEASIRKWATETYPDYSELYVGKTSASSPQTLNPKKKLHAAPYNALEEGGAQENMLQALIFMRRYQFLHEGMRWFDTRRFGITVYRYLLDEDDETVVQITDQISDENGTPDLRRALQLPADVIAAGLTPNPRNK</sequence>
<dbReference type="SUPFAM" id="SSF48452">
    <property type="entry name" value="TPR-like"/>
    <property type="match status" value="1"/>
</dbReference>
<accession>A0A1H3YZ05</accession>
<dbReference type="InterPro" id="IPR033985">
    <property type="entry name" value="SusD-like_N"/>
</dbReference>
<evidence type="ECO:0000313" key="2">
    <source>
        <dbReference type="EMBL" id="SEA16660.1"/>
    </source>
</evidence>